<proteinExistence type="predicted"/>
<dbReference type="EMBL" id="GBRH01264995">
    <property type="protein sequence ID" value="JAD32900.1"/>
    <property type="molecule type" value="Transcribed_RNA"/>
</dbReference>
<organism evidence="1">
    <name type="scientific">Arundo donax</name>
    <name type="common">Giant reed</name>
    <name type="synonym">Donax arundinaceus</name>
    <dbReference type="NCBI Taxonomy" id="35708"/>
    <lineage>
        <taxon>Eukaryota</taxon>
        <taxon>Viridiplantae</taxon>
        <taxon>Streptophyta</taxon>
        <taxon>Embryophyta</taxon>
        <taxon>Tracheophyta</taxon>
        <taxon>Spermatophyta</taxon>
        <taxon>Magnoliopsida</taxon>
        <taxon>Liliopsida</taxon>
        <taxon>Poales</taxon>
        <taxon>Poaceae</taxon>
        <taxon>PACMAD clade</taxon>
        <taxon>Arundinoideae</taxon>
        <taxon>Arundineae</taxon>
        <taxon>Arundo</taxon>
    </lineage>
</organism>
<reference evidence="1" key="1">
    <citation type="submission" date="2014-09" db="EMBL/GenBank/DDBJ databases">
        <authorList>
            <person name="Magalhaes I.L.F."/>
            <person name="Oliveira U."/>
            <person name="Santos F.R."/>
            <person name="Vidigal T.H.D.A."/>
            <person name="Brescovit A.D."/>
            <person name="Santos A.J."/>
        </authorList>
    </citation>
    <scope>NUCLEOTIDE SEQUENCE</scope>
    <source>
        <tissue evidence="1">Shoot tissue taken approximately 20 cm above the soil surface</tissue>
    </source>
</reference>
<reference evidence="1" key="2">
    <citation type="journal article" date="2015" name="Data Brief">
        <title>Shoot transcriptome of the giant reed, Arundo donax.</title>
        <authorList>
            <person name="Barrero R.A."/>
            <person name="Guerrero F.D."/>
            <person name="Moolhuijzen P."/>
            <person name="Goolsby J.A."/>
            <person name="Tidwell J."/>
            <person name="Bellgard S.E."/>
            <person name="Bellgard M.I."/>
        </authorList>
    </citation>
    <scope>NUCLEOTIDE SEQUENCE</scope>
    <source>
        <tissue evidence="1">Shoot tissue taken approximately 20 cm above the soil surface</tissue>
    </source>
</reference>
<dbReference type="AlphaFoldDB" id="A0A0A8Z821"/>
<name>A0A0A8Z821_ARUDO</name>
<accession>A0A0A8Z821</accession>
<protein>
    <submittedName>
        <fullName evidence="1">Uncharacterized protein</fullName>
    </submittedName>
</protein>
<sequence length="45" mass="5298">MVRPTASWKFLNHSGPICTYSIILVKIQQVFSKFKHTLITSRTYR</sequence>
<evidence type="ECO:0000313" key="1">
    <source>
        <dbReference type="EMBL" id="JAD32900.1"/>
    </source>
</evidence>